<dbReference type="RefSeq" id="WP_073146747.1">
    <property type="nucleotide sequence ID" value="NZ_FRAG01000003.1"/>
</dbReference>
<evidence type="ECO:0000313" key="2">
    <source>
        <dbReference type="EMBL" id="SHJ59283.1"/>
    </source>
</evidence>
<dbReference type="InterPro" id="IPR036237">
    <property type="entry name" value="Xyl_isomerase-like_sf"/>
</dbReference>
<dbReference type="Pfam" id="PF01261">
    <property type="entry name" value="AP_endonuc_2"/>
    <property type="match status" value="1"/>
</dbReference>
<keyword evidence="3" id="KW-1185">Reference proteome</keyword>
<accession>A0A1M6KJZ1</accession>
<gene>
    <name evidence="2" type="ORF">SAMN02745912_00440</name>
</gene>
<evidence type="ECO:0000313" key="3">
    <source>
        <dbReference type="Proteomes" id="UP000184465"/>
    </source>
</evidence>
<organism evidence="2 3">
    <name type="scientific">Paramaledivibacter caminithermalis (strain DSM 15212 / CIP 107654 / DViRD3)</name>
    <name type="common">Clostridium caminithermale</name>
    <dbReference type="NCBI Taxonomy" id="1121301"/>
    <lineage>
        <taxon>Bacteria</taxon>
        <taxon>Bacillati</taxon>
        <taxon>Bacillota</taxon>
        <taxon>Clostridia</taxon>
        <taxon>Peptostreptococcales</taxon>
        <taxon>Caminicellaceae</taxon>
        <taxon>Paramaledivibacter</taxon>
    </lineage>
</organism>
<keyword evidence="2" id="KW-0413">Isomerase</keyword>
<dbReference type="EMBL" id="FRAG01000003">
    <property type="protein sequence ID" value="SHJ59283.1"/>
    <property type="molecule type" value="Genomic_DNA"/>
</dbReference>
<evidence type="ECO:0000259" key="1">
    <source>
        <dbReference type="Pfam" id="PF01261"/>
    </source>
</evidence>
<dbReference type="OrthoDB" id="1705339at2"/>
<name>A0A1M6KJZ1_PARC5</name>
<dbReference type="AlphaFoldDB" id="A0A1M6KJZ1"/>
<protein>
    <submittedName>
        <fullName evidence="2">Sugar phosphate isomerase/epimerase</fullName>
    </submittedName>
</protein>
<sequence length="288" mass="34237">MKNIINLGINTVNINIQKAVELGFGRVELCLGKEKFYADKLYKFYEKVNRAEKLDLPYSIHLPVYVEEWYPYDYFSAFFIDEDINKRELSFRLLEYNLENLRDCRPSYFVLHFPGISEEWENPKEFSKILCESLNRINEIAKKYDAKINLEYFGSNKNFWDYNKWIEKISKYKNLGILTDTGHLYFASIICKFDFIEALKTLSSNSDAFHIWTTKGDKAYRECKFYKQYHHIGPHIEQMKADGWAFDTKEVIEIIAKQNKPIIIEPSIKYKGSKYLIEGIKSVIKYFQ</sequence>
<reference evidence="2 3" key="1">
    <citation type="submission" date="2016-11" db="EMBL/GenBank/DDBJ databases">
        <authorList>
            <person name="Jaros S."/>
            <person name="Januszkiewicz K."/>
            <person name="Wedrychowicz H."/>
        </authorList>
    </citation>
    <scope>NUCLEOTIDE SEQUENCE [LARGE SCALE GENOMIC DNA]</scope>
    <source>
        <strain evidence="2 3">DSM 15212</strain>
    </source>
</reference>
<dbReference type="Gene3D" id="3.20.20.150">
    <property type="entry name" value="Divalent-metal-dependent TIM barrel enzymes"/>
    <property type="match status" value="1"/>
</dbReference>
<proteinExistence type="predicted"/>
<dbReference type="GO" id="GO:0016853">
    <property type="term" value="F:isomerase activity"/>
    <property type="evidence" value="ECO:0007669"/>
    <property type="project" value="UniProtKB-KW"/>
</dbReference>
<feature type="domain" description="Xylose isomerase-like TIM barrel" evidence="1">
    <location>
        <begin position="16"/>
        <end position="276"/>
    </location>
</feature>
<dbReference type="SUPFAM" id="SSF51658">
    <property type="entry name" value="Xylose isomerase-like"/>
    <property type="match status" value="1"/>
</dbReference>
<dbReference type="InterPro" id="IPR013022">
    <property type="entry name" value="Xyl_isomerase-like_TIM-brl"/>
</dbReference>
<dbReference type="Proteomes" id="UP000184465">
    <property type="component" value="Unassembled WGS sequence"/>
</dbReference>